<feature type="domain" description="4Fe-4S ferredoxin-type" evidence="15">
    <location>
        <begin position="181"/>
        <end position="210"/>
    </location>
</feature>
<dbReference type="InterPro" id="IPR054351">
    <property type="entry name" value="NADH_UbQ_OxRdtase_ferredoxin"/>
</dbReference>
<dbReference type="InterPro" id="IPR050340">
    <property type="entry name" value="Cytosolic_Fe-S_CAF"/>
</dbReference>
<dbReference type="Gene3D" id="3.30.70.20">
    <property type="match status" value="1"/>
</dbReference>
<evidence type="ECO:0000259" key="16">
    <source>
        <dbReference type="PROSITE" id="PS51839"/>
    </source>
</evidence>
<dbReference type="SUPFAM" id="SSF53920">
    <property type="entry name" value="Fe-only hydrogenase"/>
    <property type="match status" value="1"/>
</dbReference>
<evidence type="ECO:0000256" key="6">
    <source>
        <dbReference type="ARBA" id="ARBA00022723"/>
    </source>
</evidence>
<dbReference type="SMART" id="SM00902">
    <property type="entry name" value="Fe_hyd_SSU"/>
    <property type="match status" value="1"/>
</dbReference>
<dbReference type="SUPFAM" id="SSF54292">
    <property type="entry name" value="2Fe-2S ferredoxin-like"/>
    <property type="match status" value="1"/>
</dbReference>
<dbReference type="PROSITE" id="PS00198">
    <property type="entry name" value="4FE4S_FER_1"/>
    <property type="match status" value="1"/>
</dbReference>
<keyword evidence="4" id="KW-0004">4Fe-4S</keyword>
<dbReference type="InterPro" id="IPR019574">
    <property type="entry name" value="NADH_UbQ_OxRdtase_Gsu_4Fe4S-bd"/>
</dbReference>
<comment type="cofactor">
    <cofactor evidence="1">
        <name>[4Fe-4S] cluster</name>
        <dbReference type="ChEBI" id="CHEBI:49883"/>
    </cofactor>
</comment>
<accession>A0A7D3XEV1</accession>
<keyword evidence="12" id="KW-0472">Membrane</keyword>
<keyword evidence="5" id="KW-0001">2Fe-2S</keyword>
<evidence type="ECO:0000256" key="5">
    <source>
        <dbReference type="ARBA" id="ARBA00022714"/>
    </source>
</evidence>
<dbReference type="PROSITE" id="PS51839">
    <property type="entry name" value="4FE4S_HC3"/>
    <property type="match status" value="1"/>
</dbReference>
<dbReference type="Gene3D" id="3.40.50.1780">
    <property type="match status" value="1"/>
</dbReference>
<evidence type="ECO:0000256" key="4">
    <source>
        <dbReference type="ARBA" id="ARBA00022485"/>
    </source>
</evidence>
<keyword evidence="6" id="KW-0479">Metal-binding</keyword>
<keyword evidence="8" id="KW-1278">Translocase</keyword>
<dbReference type="Pfam" id="PF13510">
    <property type="entry name" value="Fer2_4"/>
    <property type="match status" value="1"/>
</dbReference>
<dbReference type="InterPro" id="IPR009016">
    <property type="entry name" value="Fe_hydrogenase"/>
</dbReference>
<evidence type="ECO:0000256" key="10">
    <source>
        <dbReference type="ARBA" id="ARBA00023014"/>
    </source>
</evidence>
<sequence>MNITIEVNNRSIKAKKGDTILEALRQNGIRVPTLCNMAHLTPTGACRLCVVEVEGYDNLLTSCSHIVEEGMKIKTHSPRVVRARKTIVELLLDNHPDDCLYCEKNGSCELQDLAVELHVRERKVLSKSFSQKLDLSSPSIVRDPAKCILCGRCVRICDEVQSVSTFEFIKRGCNMYVGTTMSRDLNFSNCIGCGQCVLVCPTGALTERQNIAEVIDAINNPEIVTVAQIAPSISVSIASEFGMKATKDINGIIYAALRKIGFDYVFDTSVAADISSHEMAQELLDRKENGESIPMLSSCCPAWVKFVEQWYPNRINLLSAVKSPQQIMGSLVRNYFSKTVGINPSNIFSVSIMPCLAKKFEAQREEMTTRGLSDVDSVISTRELVRLIKLYGIDMQNIETQHADKPFNIRSSAGKLFGISGGAAEAIARMIYFRITSKELVDKNIKEERIGSGVKAFSFKAAGHQFRFAIVNGLKNIHEIIGEVLKPENEIDFVEVMACPGGCVNGGGQPFTMDEKSVKQRAKIIAEIDEADGIKCAAKNPSVHAVYEEFLEDVGSEKSKKFLYTRYSPRDVLL</sequence>
<dbReference type="NCBIfam" id="TIGR02512">
    <property type="entry name" value="FeFe_hydrog_A"/>
    <property type="match status" value="1"/>
</dbReference>
<evidence type="ECO:0000259" key="15">
    <source>
        <dbReference type="PROSITE" id="PS51379"/>
    </source>
</evidence>
<dbReference type="Pfam" id="PF22117">
    <property type="entry name" value="Fer4_Nqo3"/>
    <property type="match status" value="1"/>
</dbReference>
<evidence type="ECO:0000256" key="9">
    <source>
        <dbReference type="ARBA" id="ARBA00023004"/>
    </source>
</evidence>
<protein>
    <submittedName>
        <fullName evidence="17">2Fe-2S iron-sulfur cluster binding domain-containing protein</fullName>
    </submittedName>
</protein>
<evidence type="ECO:0000256" key="11">
    <source>
        <dbReference type="ARBA" id="ARBA00023027"/>
    </source>
</evidence>
<evidence type="ECO:0000313" key="18">
    <source>
        <dbReference type="Proteomes" id="UP000500961"/>
    </source>
</evidence>
<dbReference type="Gene3D" id="3.10.20.740">
    <property type="match status" value="1"/>
</dbReference>
<dbReference type="Proteomes" id="UP000500961">
    <property type="component" value="Chromosome"/>
</dbReference>
<evidence type="ECO:0000256" key="2">
    <source>
        <dbReference type="ARBA" id="ARBA00004370"/>
    </source>
</evidence>
<comment type="cofactor">
    <cofactor evidence="13">
        <name>[2Fe-2S] cluster</name>
        <dbReference type="ChEBI" id="CHEBI:190135"/>
    </cofactor>
</comment>
<feature type="domain" description="2Fe-2S ferredoxin-type" evidence="14">
    <location>
        <begin position="1"/>
        <end position="79"/>
    </location>
</feature>
<dbReference type="FunFam" id="3.10.20.740:FF:000004">
    <property type="entry name" value="NADH-quinone oxidoreductase"/>
    <property type="match status" value="1"/>
</dbReference>
<dbReference type="SUPFAM" id="SSF54862">
    <property type="entry name" value="4Fe-4S ferredoxins"/>
    <property type="match status" value="1"/>
</dbReference>
<comment type="similarity">
    <text evidence="3">Belongs to the complex I 75 kDa subunit family.</text>
</comment>
<dbReference type="GO" id="GO:0051539">
    <property type="term" value="F:4 iron, 4 sulfur cluster binding"/>
    <property type="evidence" value="ECO:0007669"/>
    <property type="project" value="UniProtKB-KW"/>
</dbReference>
<dbReference type="InterPro" id="IPR001041">
    <property type="entry name" value="2Fe-2S_ferredoxin-type"/>
</dbReference>
<dbReference type="Pfam" id="PF02906">
    <property type="entry name" value="Fe_hyd_lg_C"/>
    <property type="match status" value="1"/>
</dbReference>
<dbReference type="GO" id="GO:0016020">
    <property type="term" value="C:membrane"/>
    <property type="evidence" value="ECO:0007669"/>
    <property type="project" value="UniProtKB-SubCell"/>
</dbReference>
<dbReference type="Pfam" id="PF02256">
    <property type="entry name" value="Fe_hyd_SSU"/>
    <property type="match status" value="1"/>
</dbReference>
<dbReference type="AlphaFoldDB" id="A0A7D3XEV1"/>
<comment type="subcellular location">
    <subcellularLocation>
        <location evidence="2">Membrane</location>
    </subcellularLocation>
</comment>
<dbReference type="SMART" id="SM00929">
    <property type="entry name" value="NADH-G_4Fe-4S_3"/>
    <property type="match status" value="1"/>
</dbReference>
<dbReference type="InterPro" id="IPR013352">
    <property type="entry name" value="Fe_hydrogenase_subset"/>
</dbReference>
<dbReference type="InterPro" id="IPR017896">
    <property type="entry name" value="4Fe4S_Fe-S-bd"/>
</dbReference>
<keyword evidence="11" id="KW-0520">NAD</keyword>
<evidence type="ECO:0000256" key="12">
    <source>
        <dbReference type="ARBA" id="ARBA00023136"/>
    </source>
</evidence>
<evidence type="ECO:0000256" key="8">
    <source>
        <dbReference type="ARBA" id="ARBA00022967"/>
    </source>
</evidence>
<dbReference type="PROSITE" id="PS51085">
    <property type="entry name" value="2FE2S_FER_2"/>
    <property type="match status" value="1"/>
</dbReference>
<keyword evidence="18" id="KW-1185">Reference proteome</keyword>
<proteinExistence type="inferred from homology"/>
<dbReference type="Gene3D" id="4.10.260.20">
    <property type="entry name" value="Iron hydrogenase, small subunit"/>
    <property type="match status" value="1"/>
</dbReference>
<dbReference type="InterPro" id="IPR036991">
    <property type="entry name" value="Fe_hydrogenase_ssu_sf"/>
</dbReference>
<dbReference type="EMBL" id="CP041345">
    <property type="protein sequence ID" value="QKG80267.1"/>
    <property type="molecule type" value="Genomic_DNA"/>
</dbReference>
<dbReference type="InterPro" id="IPR036010">
    <property type="entry name" value="2Fe-2S_ferredoxin-like_sf"/>
</dbReference>
<dbReference type="GO" id="GO:0008901">
    <property type="term" value="F:ferredoxin hydrogenase activity"/>
    <property type="evidence" value="ECO:0007669"/>
    <property type="project" value="InterPro"/>
</dbReference>
<evidence type="ECO:0000256" key="3">
    <source>
        <dbReference type="ARBA" id="ARBA00005404"/>
    </source>
</evidence>
<dbReference type="RefSeq" id="WP_173074855.1">
    <property type="nucleotide sequence ID" value="NZ_CP041345.1"/>
</dbReference>
<keyword evidence="10" id="KW-0411">Iron-sulfur</keyword>
<evidence type="ECO:0000256" key="13">
    <source>
        <dbReference type="ARBA" id="ARBA00034078"/>
    </source>
</evidence>
<dbReference type="InterPro" id="IPR017900">
    <property type="entry name" value="4Fe4S_Fe_S_CS"/>
</dbReference>
<dbReference type="CDD" id="cd00207">
    <property type="entry name" value="fer2"/>
    <property type="match status" value="1"/>
</dbReference>
<dbReference type="GO" id="GO:0005506">
    <property type="term" value="F:iron ion binding"/>
    <property type="evidence" value="ECO:0007669"/>
    <property type="project" value="InterPro"/>
</dbReference>
<dbReference type="InterPro" id="IPR004108">
    <property type="entry name" value="Fe_hydrogenase_lsu_C"/>
</dbReference>
<dbReference type="PROSITE" id="PS51379">
    <property type="entry name" value="4FE4S_FER_2"/>
    <property type="match status" value="2"/>
</dbReference>
<evidence type="ECO:0000259" key="14">
    <source>
        <dbReference type="PROSITE" id="PS51085"/>
    </source>
</evidence>
<dbReference type="KEGG" id="ttz:FHG85_08330"/>
<dbReference type="FunFam" id="3.30.70.20:FF:000035">
    <property type="entry name" value="Iron hydrogenase 1"/>
    <property type="match status" value="1"/>
</dbReference>
<dbReference type="GO" id="GO:0051537">
    <property type="term" value="F:2 iron, 2 sulfur cluster binding"/>
    <property type="evidence" value="ECO:0007669"/>
    <property type="project" value="UniProtKB-KW"/>
</dbReference>
<dbReference type="PANTHER" id="PTHR11615">
    <property type="entry name" value="NITRATE, FORMATE, IRON DEHYDROGENASE"/>
    <property type="match status" value="1"/>
</dbReference>
<name>A0A7D3XEV1_9BACT</name>
<dbReference type="InterPro" id="IPR003149">
    <property type="entry name" value="Fe_hydrogenase_ssu"/>
</dbReference>
<dbReference type="Gene3D" id="3.40.950.10">
    <property type="entry name" value="Fe-only Hydrogenase (Larger Subunit), Chain L, domain 3"/>
    <property type="match status" value="1"/>
</dbReference>
<feature type="domain" description="4Fe-4S ferredoxin-type" evidence="15">
    <location>
        <begin position="138"/>
        <end position="168"/>
    </location>
</feature>
<organism evidence="17 18">
    <name type="scientific">Tenuifilum thalassicum</name>
    <dbReference type="NCBI Taxonomy" id="2590900"/>
    <lineage>
        <taxon>Bacteria</taxon>
        <taxon>Pseudomonadati</taxon>
        <taxon>Bacteroidota</taxon>
        <taxon>Bacteroidia</taxon>
        <taxon>Bacteroidales</taxon>
        <taxon>Tenuifilaceae</taxon>
        <taxon>Tenuifilum</taxon>
    </lineage>
</organism>
<gene>
    <name evidence="17" type="ORF">FHG85_08330</name>
</gene>
<evidence type="ECO:0000256" key="7">
    <source>
        <dbReference type="ARBA" id="ARBA00022737"/>
    </source>
</evidence>
<keyword evidence="9" id="KW-0408">Iron</keyword>
<evidence type="ECO:0000313" key="17">
    <source>
        <dbReference type="EMBL" id="QKG80267.1"/>
    </source>
</evidence>
<keyword evidence="7" id="KW-0677">Repeat</keyword>
<feature type="domain" description="4Fe-4S His(Cys)3-ligated-type" evidence="16">
    <location>
        <begin position="79"/>
        <end position="118"/>
    </location>
</feature>
<reference evidence="17 18" key="1">
    <citation type="submission" date="2019-07" db="EMBL/GenBank/DDBJ databases">
        <title>Thalassofilum flectens gen. nov., sp. nov., a novel moderate thermophilic anaerobe from a shallow sea hot spring in Kunashir Island (Russia), representing a new family in the order Bacteroidales, and proposal of Thalassofilacea fam. nov.</title>
        <authorList>
            <person name="Kochetkova T.V."/>
            <person name="Podosokorskaya O.A."/>
            <person name="Novikov A."/>
            <person name="Elcheninov A.G."/>
            <person name="Toshchakov S.V."/>
            <person name="Kublanov I.V."/>
        </authorList>
    </citation>
    <scope>NUCLEOTIDE SEQUENCE [LARGE SCALE GENOMIC DNA]</scope>
    <source>
        <strain evidence="17 18">38-H</strain>
    </source>
</reference>
<dbReference type="Pfam" id="PF10588">
    <property type="entry name" value="NADH-G_4Fe-4S_3"/>
    <property type="match status" value="1"/>
</dbReference>
<evidence type="ECO:0000256" key="1">
    <source>
        <dbReference type="ARBA" id="ARBA00001966"/>
    </source>
</evidence>